<dbReference type="Pfam" id="PF06968">
    <property type="entry name" value="BATS"/>
    <property type="match status" value="1"/>
</dbReference>
<keyword evidence="7" id="KW-0808">Transferase</keyword>
<dbReference type="PROSITE" id="PS51918">
    <property type="entry name" value="RADICAL_SAM"/>
    <property type="match status" value="1"/>
</dbReference>
<evidence type="ECO:0000256" key="9">
    <source>
        <dbReference type="ARBA" id="ARBA00022714"/>
    </source>
</evidence>
<evidence type="ECO:0000256" key="7">
    <source>
        <dbReference type="ARBA" id="ARBA00022679"/>
    </source>
</evidence>
<feature type="domain" description="Radical SAM core" evidence="15">
    <location>
        <begin position="16"/>
        <end position="243"/>
    </location>
</feature>
<dbReference type="GO" id="GO:0046872">
    <property type="term" value="F:metal ion binding"/>
    <property type="evidence" value="ECO:0007669"/>
    <property type="project" value="UniProtKB-KW"/>
</dbReference>
<dbReference type="Pfam" id="PF04055">
    <property type="entry name" value="Radical_SAM"/>
    <property type="match status" value="1"/>
</dbReference>
<dbReference type="UniPathway" id="UPA00078">
    <property type="reaction ID" value="UER00162"/>
</dbReference>
<evidence type="ECO:0000256" key="2">
    <source>
        <dbReference type="ARBA" id="ARBA00004942"/>
    </source>
</evidence>
<dbReference type="InterPro" id="IPR002684">
    <property type="entry name" value="Biotin_synth/BioAB"/>
</dbReference>
<dbReference type="NCBIfam" id="TIGR00433">
    <property type="entry name" value="bioB"/>
    <property type="match status" value="1"/>
</dbReference>
<evidence type="ECO:0000256" key="11">
    <source>
        <dbReference type="ARBA" id="ARBA00022756"/>
    </source>
</evidence>
<dbReference type="InterPro" id="IPR013785">
    <property type="entry name" value="Aldolase_TIM"/>
</dbReference>
<evidence type="ECO:0000256" key="1">
    <source>
        <dbReference type="ARBA" id="ARBA00001966"/>
    </source>
</evidence>
<dbReference type="Gene3D" id="3.20.20.70">
    <property type="entry name" value="Aldolase class I"/>
    <property type="match status" value="1"/>
</dbReference>
<comment type="pathway">
    <text evidence="2">Cofactor biosynthesis; biotin biosynthesis; biotin from 7,8-diaminononanoate: step 2/2.</text>
</comment>
<dbReference type="EC" id="2.8.1.6" evidence="5"/>
<comment type="subunit">
    <text evidence="4">Homodimer.</text>
</comment>
<organism evidence="16">
    <name type="scientific">marine metagenome</name>
    <dbReference type="NCBI Taxonomy" id="408172"/>
    <lineage>
        <taxon>unclassified sequences</taxon>
        <taxon>metagenomes</taxon>
        <taxon>ecological metagenomes</taxon>
    </lineage>
</organism>
<evidence type="ECO:0000256" key="13">
    <source>
        <dbReference type="ARBA" id="ARBA00023014"/>
    </source>
</evidence>
<comment type="cofactor">
    <cofactor evidence="14">
        <name>[2Fe-2S] cluster</name>
        <dbReference type="ChEBI" id="CHEBI:190135"/>
    </cofactor>
</comment>
<dbReference type="GO" id="GO:0051539">
    <property type="term" value="F:4 iron, 4 sulfur cluster binding"/>
    <property type="evidence" value="ECO:0007669"/>
    <property type="project" value="UniProtKB-KW"/>
</dbReference>
<dbReference type="GO" id="GO:0051537">
    <property type="term" value="F:2 iron, 2 sulfur cluster binding"/>
    <property type="evidence" value="ECO:0007669"/>
    <property type="project" value="UniProtKB-KW"/>
</dbReference>
<dbReference type="InterPro" id="IPR010722">
    <property type="entry name" value="BATS_dom"/>
</dbReference>
<proteinExistence type="inferred from homology"/>
<dbReference type="InterPro" id="IPR006638">
    <property type="entry name" value="Elp3/MiaA/NifB-like_rSAM"/>
</dbReference>
<dbReference type="HAMAP" id="MF_01694">
    <property type="entry name" value="BioB"/>
    <property type="match status" value="1"/>
</dbReference>
<dbReference type="GO" id="GO:0004076">
    <property type="term" value="F:biotin synthase activity"/>
    <property type="evidence" value="ECO:0007669"/>
    <property type="project" value="UniProtKB-EC"/>
</dbReference>
<feature type="non-terminal residue" evidence="16">
    <location>
        <position position="1"/>
    </location>
</feature>
<evidence type="ECO:0000256" key="8">
    <source>
        <dbReference type="ARBA" id="ARBA00022691"/>
    </source>
</evidence>
<protein>
    <recommendedName>
        <fullName evidence="5">biotin synthase</fullName>
        <ecNumber evidence="5">2.8.1.6</ecNumber>
    </recommendedName>
</protein>
<dbReference type="InterPro" id="IPR007197">
    <property type="entry name" value="rSAM"/>
</dbReference>
<name>A0A382GMU6_9ZZZZ</name>
<keyword evidence="13" id="KW-0411">Iron-sulfur</keyword>
<keyword evidence="10" id="KW-0479">Metal-binding</keyword>
<gene>
    <name evidence="16" type="ORF">METZ01_LOCUS228797</name>
</gene>
<comment type="cofactor">
    <cofactor evidence="1">
        <name>[4Fe-4S] cluster</name>
        <dbReference type="ChEBI" id="CHEBI:49883"/>
    </cofactor>
</comment>
<evidence type="ECO:0000256" key="6">
    <source>
        <dbReference type="ARBA" id="ARBA00022485"/>
    </source>
</evidence>
<evidence type="ECO:0000259" key="15">
    <source>
        <dbReference type="PROSITE" id="PS51918"/>
    </source>
</evidence>
<dbReference type="SUPFAM" id="SSF102114">
    <property type="entry name" value="Radical SAM enzymes"/>
    <property type="match status" value="1"/>
</dbReference>
<keyword evidence="6" id="KW-0004">4Fe-4S</keyword>
<dbReference type="PANTHER" id="PTHR22976">
    <property type="entry name" value="BIOTIN SYNTHASE"/>
    <property type="match status" value="1"/>
</dbReference>
<keyword evidence="11" id="KW-0093">Biotin biosynthesis</keyword>
<dbReference type="CDD" id="cd01335">
    <property type="entry name" value="Radical_SAM"/>
    <property type="match status" value="1"/>
</dbReference>
<keyword evidence="8" id="KW-0949">S-adenosyl-L-methionine</keyword>
<reference evidence="16" key="1">
    <citation type="submission" date="2018-05" db="EMBL/GenBank/DDBJ databases">
        <authorList>
            <person name="Lanie J.A."/>
            <person name="Ng W.-L."/>
            <person name="Kazmierczak K.M."/>
            <person name="Andrzejewski T.M."/>
            <person name="Davidsen T.M."/>
            <person name="Wayne K.J."/>
            <person name="Tettelin H."/>
            <person name="Glass J.I."/>
            <person name="Rusch D."/>
            <person name="Podicherti R."/>
            <person name="Tsui H.-C.T."/>
            <person name="Winkler M.E."/>
        </authorList>
    </citation>
    <scope>NUCLEOTIDE SEQUENCE</scope>
</reference>
<dbReference type="PIRSF" id="PIRSF001619">
    <property type="entry name" value="Biotin_synth"/>
    <property type="match status" value="1"/>
</dbReference>
<evidence type="ECO:0000256" key="4">
    <source>
        <dbReference type="ARBA" id="ARBA00011738"/>
    </source>
</evidence>
<sequence>EIVSAIGQVRKKFFGNRVKMNFLLNIQSGLCPEDCNYCSQARGSEAPIPKYSMVGQSTFCDAATMARDVGATRLCLVASGRGPSAREVTQVVQGVEAVKKNDPNLEICACLGLLKEGQAEQLHEAGVFAYNHNLNTSENFYGDICSTHTFTDRQETVELAKGEGLSPCSGALFGMGETTDDILDTCYSLRALNPDSVPINFLIPITGTPLAKLNELTPQSCLRILSAFRLMFPDREIRIGGGREFHLRTMQPLGLHLANSIFIGDYLTTKGQSVEADLEMIKDAGFEIEGKGPRHEDLSRRTEIQLKQSVLD</sequence>
<dbReference type="EMBL" id="UINC01056197">
    <property type="protein sequence ID" value="SVB75943.1"/>
    <property type="molecule type" value="Genomic_DNA"/>
</dbReference>
<comment type="similarity">
    <text evidence="3">Belongs to the radical SAM superfamily. Biotin synthase family.</text>
</comment>
<dbReference type="InterPro" id="IPR024177">
    <property type="entry name" value="Biotin_synthase"/>
</dbReference>
<dbReference type="PANTHER" id="PTHR22976:SF2">
    <property type="entry name" value="BIOTIN SYNTHASE, MITOCHONDRIAL"/>
    <property type="match status" value="1"/>
</dbReference>
<accession>A0A382GMU6</accession>
<evidence type="ECO:0000256" key="3">
    <source>
        <dbReference type="ARBA" id="ARBA00010765"/>
    </source>
</evidence>
<evidence type="ECO:0000256" key="14">
    <source>
        <dbReference type="ARBA" id="ARBA00034078"/>
    </source>
</evidence>
<dbReference type="AlphaFoldDB" id="A0A382GMU6"/>
<dbReference type="SFLD" id="SFLDG01278">
    <property type="entry name" value="biotin_synthase_like"/>
    <property type="match status" value="1"/>
</dbReference>
<dbReference type="FunFam" id="3.20.20.70:FF:000026">
    <property type="entry name" value="Biotin synthase"/>
    <property type="match status" value="1"/>
</dbReference>
<dbReference type="SFLD" id="SFLDS00029">
    <property type="entry name" value="Radical_SAM"/>
    <property type="match status" value="1"/>
</dbReference>
<dbReference type="GO" id="GO:0009102">
    <property type="term" value="P:biotin biosynthetic process"/>
    <property type="evidence" value="ECO:0007669"/>
    <property type="project" value="UniProtKB-UniPathway"/>
</dbReference>
<dbReference type="SFLD" id="SFLDG01060">
    <property type="entry name" value="BATS_domain_containing"/>
    <property type="match status" value="1"/>
</dbReference>
<dbReference type="SMART" id="SM00876">
    <property type="entry name" value="BATS"/>
    <property type="match status" value="1"/>
</dbReference>
<dbReference type="SMART" id="SM00729">
    <property type="entry name" value="Elp3"/>
    <property type="match status" value="1"/>
</dbReference>
<evidence type="ECO:0000313" key="16">
    <source>
        <dbReference type="EMBL" id="SVB75943.1"/>
    </source>
</evidence>
<keyword evidence="12" id="KW-0408">Iron</keyword>
<keyword evidence="9" id="KW-0001">2Fe-2S</keyword>
<evidence type="ECO:0000256" key="12">
    <source>
        <dbReference type="ARBA" id="ARBA00023004"/>
    </source>
</evidence>
<evidence type="ECO:0000256" key="10">
    <source>
        <dbReference type="ARBA" id="ARBA00022723"/>
    </source>
</evidence>
<dbReference type="InterPro" id="IPR058240">
    <property type="entry name" value="rSAM_sf"/>
</dbReference>
<evidence type="ECO:0000256" key="5">
    <source>
        <dbReference type="ARBA" id="ARBA00012236"/>
    </source>
</evidence>